<dbReference type="SUPFAM" id="SSF46548">
    <property type="entry name" value="alpha-helical ferredoxin"/>
    <property type="match status" value="1"/>
</dbReference>
<dbReference type="NCBIfam" id="TIGR01945">
    <property type="entry name" value="rnfC"/>
    <property type="match status" value="1"/>
</dbReference>
<dbReference type="InterPro" id="IPR019554">
    <property type="entry name" value="Soluble_ligand-bd"/>
</dbReference>
<dbReference type="GO" id="GO:0022900">
    <property type="term" value="P:electron transport chain"/>
    <property type="evidence" value="ECO:0007669"/>
    <property type="project" value="UniProtKB-UniRule"/>
</dbReference>
<dbReference type="Pfam" id="PF13375">
    <property type="entry name" value="RnfC_N"/>
    <property type="match status" value="1"/>
</dbReference>
<dbReference type="InterPro" id="IPR017896">
    <property type="entry name" value="4Fe4S_Fe-S-bd"/>
</dbReference>
<gene>
    <name evidence="10" type="primary">rsxC</name>
    <name evidence="8" type="synonym">rnfC</name>
    <name evidence="10" type="ORF">FXF36_12665</name>
</gene>
<feature type="binding site" evidence="8">
    <location>
        <position position="372"/>
    </location>
    <ligand>
        <name>[4Fe-4S] cluster</name>
        <dbReference type="ChEBI" id="CHEBI:49883"/>
        <label>1</label>
    </ligand>
</feature>
<comment type="cofactor">
    <cofactor evidence="8">
        <name>[4Fe-4S] cluster</name>
        <dbReference type="ChEBI" id="CHEBI:49883"/>
    </cofactor>
    <text evidence="8">Binds 2 [4Fe-4S] clusters per subunit.</text>
</comment>
<dbReference type="GO" id="GO:0005886">
    <property type="term" value="C:plasma membrane"/>
    <property type="evidence" value="ECO:0007669"/>
    <property type="project" value="UniProtKB-SubCell"/>
</dbReference>
<evidence type="ECO:0000256" key="1">
    <source>
        <dbReference type="ARBA" id="ARBA00022448"/>
    </source>
</evidence>
<comment type="function">
    <text evidence="8">Part of a membrane-bound complex that couples electron transfer with translocation of ions across the membrane.</text>
</comment>
<reference evidence="11" key="1">
    <citation type="submission" date="2019-08" db="EMBL/GenBank/DDBJ databases">
        <title>Complete Genome Sequence of the Polysaccharide-Degrading Rumen Bacterium Pseudobutyrivibrio xylanivorans MA3014.</title>
        <authorList>
            <person name="Palevich N."/>
            <person name="Maclean P.H."/>
            <person name="Kelly W.J."/>
            <person name="Leahy S.C."/>
            <person name="Rakonjac J."/>
            <person name="Attwood G.T."/>
        </authorList>
    </citation>
    <scope>NUCLEOTIDE SEQUENCE [LARGE SCALE GENOMIC DNA]</scope>
    <source>
        <strain evidence="11">MA3014</strain>
    </source>
</reference>
<evidence type="ECO:0000313" key="10">
    <source>
        <dbReference type="EMBL" id="QFJ55666.1"/>
    </source>
</evidence>
<proteinExistence type="inferred from homology"/>
<dbReference type="PANTHER" id="PTHR43034:SF2">
    <property type="entry name" value="ION-TRANSLOCATING OXIDOREDUCTASE COMPLEX SUBUNIT C"/>
    <property type="match status" value="1"/>
</dbReference>
<feature type="binding site" evidence="8">
    <location>
        <position position="376"/>
    </location>
    <ligand>
        <name>[4Fe-4S] cluster</name>
        <dbReference type="ChEBI" id="CHEBI:49883"/>
        <label>2</label>
    </ligand>
</feature>
<comment type="subcellular location">
    <subcellularLocation>
        <location evidence="8">Cell membrane</location>
        <topology evidence="8">Peripheral membrane protein</topology>
    </subcellularLocation>
</comment>
<keyword evidence="1 8" id="KW-0813">Transport</keyword>
<keyword evidence="7 8" id="KW-0411">Iron-sulfur</keyword>
<feature type="binding site" evidence="8">
    <location>
        <position position="405"/>
    </location>
    <ligand>
        <name>[4Fe-4S] cluster</name>
        <dbReference type="ChEBI" id="CHEBI:49883"/>
        <label>2</label>
    </ligand>
</feature>
<dbReference type="SUPFAM" id="SSF142019">
    <property type="entry name" value="Nqo1 FMN-binding domain-like"/>
    <property type="match status" value="1"/>
</dbReference>
<dbReference type="EC" id="7.-.-.-" evidence="8"/>
<dbReference type="PROSITE" id="PS00198">
    <property type="entry name" value="4FE4S_FER_1"/>
    <property type="match status" value="2"/>
</dbReference>
<dbReference type="HAMAP" id="MF_00461">
    <property type="entry name" value="RsxC_RnfC"/>
    <property type="match status" value="1"/>
</dbReference>
<dbReference type="PROSITE" id="PS51379">
    <property type="entry name" value="4FE4S_FER_2"/>
    <property type="match status" value="2"/>
</dbReference>
<dbReference type="PANTHER" id="PTHR43034">
    <property type="entry name" value="ION-TRANSLOCATING OXIDOREDUCTASE COMPLEX SUBUNIT C"/>
    <property type="match status" value="1"/>
</dbReference>
<keyword evidence="8" id="KW-1003">Cell membrane</keyword>
<feature type="domain" description="4Fe-4S ferredoxin-type" evidence="9">
    <location>
        <begin position="357"/>
        <end position="386"/>
    </location>
</feature>
<feature type="binding site" evidence="8">
    <location>
        <position position="411"/>
    </location>
    <ligand>
        <name>[4Fe-4S] cluster</name>
        <dbReference type="ChEBI" id="CHEBI:49883"/>
        <label>2</label>
    </ligand>
</feature>
<dbReference type="Gene3D" id="3.30.70.20">
    <property type="match status" value="1"/>
</dbReference>
<dbReference type="GO" id="GO:0046872">
    <property type="term" value="F:metal ion binding"/>
    <property type="evidence" value="ECO:0007669"/>
    <property type="project" value="UniProtKB-KW"/>
</dbReference>
<accession>A0A5P6VSU8</accession>
<evidence type="ECO:0000256" key="6">
    <source>
        <dbReference type="ARBA" id="ARBA00023004"/>
    </source>
</evidence>
<dbReference type="RefSeq" id="WP_151624649.1">
    <property type="nucleotide sequence ID" value="NZ_CP043028.1"/>
</dbReference>
<organism evidence="10 11">
    <name type="scientific">Pseudobutyrivibrio xylanivorans</name>
    <dbReference type="NCBI Taxonomy" id="185007"/>
    <lineage>
        <taxon>Bacteria</taxon>
        <taxon>Bacillati</taxon>
        <taxon>Bacillota</taxon>
        <taxon>Clostridia</taxon>
        <taxon>Lachnospirales</taxon>
        <taxon>Lachnospiraceae</taxon>
        <taxon>Pseudobutyrivibrio</taxon>
    </lineage>
</organism>
<keyword evidence="8" id="KW-1278">Translocase</keyword>
<sequence length="440" mass="47550">MSLKTFKGGVHPYEGKELSKMKPIKELKPQGDLVFPLSQHIGAPATACVNVGDTVLRGQKIAEAGGFVSAPIYSSVSGTVKAIEPRRVATGDMVNSIIIENDGAFIEKGFEGCSDYTKLSNEDIIKKIQEAGIVGMGGAGFPTHVKLSPNNPENIEFIIANCAECEPYLTSDYRSMVEEPDKLITGMKIILQLFPKAKGLLGIEDNKSDVIESLTALCADEPRIEVVPLLTKYPQGGERQLINACTGREINSKMLPADAGCIVDNVATIIAVYNAIVEGKPVIDRVFTVTGDSIMEPRNFRICIGTSCKELLEAAGGYVKEPKKLISGGPMMGFALLDVDVPTTKTTGALLALSEDEVSMFETTACINCGRCVEACPENLIPGRLAKFSEHGDKEKFEKWYGLECIECGSCSFACPARQPLAQQIKTMKKTILADKRKKK</sequence>
<evidence type="ECO:0000256" key="8">
    <source>
        <dbReference type="HAMAP-Rule" id="MF_00461"/>
    </source>
</evidence>
<feature type="domain" description="4Fe-4S ferredoxin-type" evidence="9">
    <location>
        <begin position="395"/>
        <end position="426"/>
    </location>
</feature>
<dbReference type="Gene3D" id="3.40.50.11540">
    <property type="entry name" value="NADH-ubiquinone oxidoreductase 51kDa subunit"/>
    <property type="match status" value="1"/>
</dbReference>
<dbReference type="Pfam" id="PF12838">
    <property type="entry name" value="Fer4_7"/>
    <property type="match status" value="1"/>
</dbReference>
<dbReference type="GO" id="GO:0051539">
    <property type="term" value="F:4 iron, 4 sulfur cluster binding"/>
    <property type="evidence" value="ECO:0007669"/>
    <property type="project" value="UniProtKB-KW"/>
</dbReference>
<evidence type="ECO:0000256" key="4">
    <source>
        <dbReference type="ARBA" id="ARBA00022737"/>
    </source>
</evidence>
<dbReference type="Pfam" id="PF10531">
    <property type="entry name" value="SLBB"/>
    <property type="match status" value="1"/>
</dbReference>
<keyword evidence="8" id="KW-0472">Membrane</keyword>
<evidence type="ECO:0000256" key="5">
    <source>
        <dbReference type="ARBA" id="ARBA00022982"/>
    </source>
</evidence>
<protein>
    <recommendedName>
        <fullName evidence="8">Ion-translocating oxidoreductase complex subunit C</fullName>
        <ecNumber evidence="8">7.-.-.-</ecNumber>
    </recommendedName>
    <alternativeName>
        <fullName evidence="8">Rnf electron transport complex subunit C</fullName>
    </alternativeName>
</protein>
<dbReference type="InterPro" id="IPR010208">
    <property type="entry name" value="Ion_transpt_RnfC/RsxC"/>
</dbReference>
<dbReference type="InterPro" id="IPR026902">
    <property type="entry name" value="RnfC_N"/>
</dbReference>
<feature type="binding site" evidence="8">
    <location>
        <position position="408"/>
    </location>
    <ligand>
        <name>[4Fe-4S] cluster</name>
        <dbReference type="ChEBI" id="CHEBI:49883"/>
        <label>2</label>
    </ligand>
</feature>
<evidence type="ECO:0000256" key="2">
    <source>
        <dbReference type="ARBA" id="ARBA00022485"/>
    </source>
</evidence>
<feature type="binding site" evidence="8">
    <location>
        <position position="369"/>
    </location>
    <ligand>
        <name>[4Fe-4S] cluster</name>
        <dbReference type="ChEBI" id="CHEBI:49883"/>
        <label>1</label>
    </ligand>
</feature>
<dbReference type="InterPro" id="IPR037225">
    <property type="entry name" value="Nuo51_FMN-bd_sf"/>
</dbReference>
<evidence type="ECO:0000259" key="9">
    <source>
        <dbReference type="PROSITE" id="PS51379"/>
    </source>
</evidence>
<dbReference type="GO" id="GO:0009055">
    <property type="term" value="F:electron transfer activity"/>
    <property type="evidence" value="ECO:0007669"/>
    <property type="project" value="InterPro"/>
</dbReference>
<evidence type="ECO:0000313" key="11">
    <source>
        <dbReference type="Proteomes" id="UP000327030"/>
    </source>
</evidence>
<comment type="subunit">
    <text evidence="8">The complex is composed of six subunits: RnfA, RnfB, RnfC, RnfD, RnfE and RnfG.</text>
</comment>
<keyword evidence="5 8" id="KW-0249">Electron transport</keyword>
<name>A0A5P6VSU8_PSEXY</name>
<keyword evidence="2 8" id="KW-0004">4Fe-4S</keyword>
<keyword evidence="3 8" id="KW-0479">Metal-binding</keyword>
<dbReference type="KEGG" id="pxv:FXF36_12665"/>
<dbReference type="EMBL" id="CP043028">
    <property type="protein sequence ID" value="QFJ55666.1"/>
    <property type="molecule type" value="Genomic_DNA"/>
</dbReference>
<keyword evidence="6 8" id="KW-0408">Iron</keyword>
<evidence type="ECO:0000256" key="3">
    <source>
        <dbReference type="ARBA" id="ARBA00022723"/>
    </source>
</evidence>
<dbReference type="Proteomes" id="UP000327030">
    <property type="component" value="Chromosome 1"/>
</dbReference>
<dbReference type="InterPro" id="IPR011538">
    <property type="entry name" value="Nuo51_FMN-bd"/>
</dbReference>
<dbReference type="InterPro" id="IPR017900">
    <property type="entry name" value="4Fe4S_Fe_S_CS"/>
</dbReference>
<dbReference type="AlphaFoldDB" id="A0A5P6VSU8"/>
<keyword evidence="4 8" id="KW-0677">Repeat</keyword>
<dbReference type="Pfam" id="PF01512">
    <property type="entry name" value="Complex1_51K"/>
    <property type="match status" value="1"/>
</dbReference>
<feature type="binding site" evidence="8">
    <location>
        <position position="366"/>
    </location>
    <ligand>
        <name>[4Fe-4S] cluster</name>
        <dbReference type="ChEBI" id="CHEBI:49883"/>
        <label>1</label>
    </ligand>
</feature>
<dbReference type="NCBIfam" id="NF003454">
    <property type="entry name" value="PRK05035.1"/>
    <property type="match status" value="1"/>
</dbReference>
<evidence type="ECO:0000256" key="7">
    <source>
        <dbReference type="ARBA" id="ARBA00023014"/>
    </source>
</evidence>
<dbReference type="OrthoDB" id="9767754at2"/>
<feature type="binding site" evidence="8">
    <location>
        <position position="415"/>
    </location>
    <ligand>
        <name>[4Fe-4S] cluster</name>
        <dbReference type="ChEBI" id="CHEBI:49883"/>
        <label>1</label>
    </ligand>
</feature>
<comment type="similarity">
    <text evidence="8">Belongs to the 4Fe4S bacterial-type ferredoxin family. RnfC subfamily.</text>
</comment>